<accession>A0A172TTX2</accession>
<dbReference type="RefSeq" id="WP_066403578.1">
    <property type="nucleotide sequence ID" value="NZ_CP011390.1"/>
</dbReference>
<dbReference type="STRING" id="1492898.SY85_08580"/>
<dbReference type="EC" id="6.3.2.9" evidence="7 8"/>
<dbReference type="PANTHER" id="PTHR43692:SF1">
    <property type="entry name" value="UDP-N-ACETYLMURAMOYLALANINE--D-GLUTAMATE LIGASE"/>
    <property type="match status" value="1"/>
</dbReference>
<keyword evidence="5 7" id="KW-0547">Nucleotide-binding</keyword>
<dbReference type="GO" id="GO:0009252">
    <property type="term" value="P:peptidoglycan biosynthetic process"/>
    <property type="evidence" value="ECO:0007669"/>
    <property type="project" value="UniProtKB-UniRule"/>
</dbReference>
<evidence type="ECO:0000256" key="5">
    <source>
        <dbReference type="ARBA" id="ARBA00022741"/>
    </source>
</evidence>
<dbReference type="Gene3D" id="3.40.50.720">
    <property type="entry name" value="NAD(P)-binding Rossmann-like Domain"/>
    <property type="match status" value="1"/>
</dbReference>
<dbReference type="PANTHER" id="PTHR43692">
    <property type="entry name" value="UDP-N-ACETYLMURAMOYLALANINE--D-GLUTAMATE LIGASE"/>
    <property type="match status" value="1"/>
</dbReference>
<keyword evidence="6 7" id="KW-0067">ATP-binding</keyword>
<dbReference type="GO" id="GO:0005524">
    <property type="term" value="F:ATP binding"/>
    <property type="evidence" value="ECO:0007669"/>
    <property type="project" value="UniProtKB-UniRule"/>
</dbReference>
<dbReference type="SUPFAM" id="SSF53623">
    <property type="entry name" value="MurD-like peptide ligases, catalytic domain"/>
    <property type="match status" value="1"/>
</dbReference>
<sequence length="445" mass="49285">MSKRLVILGGGESGVGAALLAKQKGYDVFLFDEGSLKVGYRNELEAAQIPFAEKEVDATFILNADEVVKSPGIPEKNEWVKKIRANGIQVVSEIELAYRYKGDSKIIAITGSNGKSTTTALTYHICKEAGLECALVGNIGYSFAKQIAEDPKPLYVAEISSFQLDDIVTFRPDVAVLLNITEDHLDRYDYKFENYIAAKFRIAMNQTSEDYFIYNLDDKIITESFSHYIINSIQTPISMKQVVKEGGYIQNDELNVNVNGEQQSMSVYDFALKGKHNQYNTMAACVAGATMDIRKNQIREAVQTFQSLEHRMESVAMVRGVEFVNDSKATNVNSTWYALESMTKPTVLILGGVDKGNDYSLIKELVEEKVKAIVCMGLDNQKIHAAFDGVVKVIDTASAQNAVQTAYELSTVGDAVLLSPACASFDLFKNYEDRGKQFKEAVMSL</sequence>
<dbReference type="Pfam" id="PF21799">
    <property type="entry name" value="MurD-like_N"/>
    <property type="match status" value="1"/>
</dbReference>
<comment type="similarity">
    <text evidence="7">Belongs to the MurCDEF family.</text>
</comment>
<dbReference type="GO" id="GO:0008360">
    <property type="term" value="P:regulation of cell shape"/>
    <property type="evidence" value="ECO:0007669"/>
    <property type="project" value="UniProtKB-KW"/>
</dbReference>
<keyword evidence="7 8" id="KW-0133">Cell shape</keyword>
<reference evidence="12" key="1">
    <citation type="submission" date="2015-01" db="EMBL/GenBank/DDBJ databases">
        <title>Flavisolibacter sp./LCS9/ whole genome sequencing.</title>
        <authorList>
            <person name="Kim M.K."/>
            <person name="Srinivasan S."/>
            <person name="Lee J.-J."/>
        </authorList>
    </citation>
    <scope>NUCLEOTIDE SEQUENCE [LARGE SCALE GENOMIC DNA]</scope>
    <source>
        <strain evidence="12">LCS9</strain>
    </source>
</reference>
<dbReference type="GO" id="GO:0008764">
    <property type="term" value="F:UDP-N-acetylmuramoylalanine-D-glutamate ligase activity"/>
    <property type="evidence" value="ECO:0007669"/>
    <property type="project" value="UniProtKB-UniRule"/>
</dbReference>
<gene>
    <name evidence="7" type="primary">murD</name>
    <name evidence="11" type="ORF">SY85_08580</name>
</gene>
<comment type="pathway">
    <text evidence="2 7 8">Cell wall biogenesis; peptidoglycan biosynthesis.</text>
</comment>
<feature type="domain" description="Mur ligase central" evidence="10">
    <location>
        <begin position="109"/>
        <end position="287"/>
    </location>
</feature>
<comment type="function">
    <text evidence="7 8">Cell wall formation. Catalyzes the addition of glutamate to the nucleotide precursor UDP-N-acetylmuramoyl-L-alanine (UMA).</text>
</comment>
<dbReference type="InterPro" id="IPR036565">
    <property type="entry name" value="Mur-like_cat_sf"/>
</dbReference>
<keyword evidence="7 8" id="KW-0132">Cell division</keyword>
<dbReference type="Gene3D" id="3.40.1190.10">
    <property type="entry name" value="Mur-like, catalytic domain"/>
    <property type="match status" value="1"/>
</dbReference>
<evidence type="ECO:0000256" key="2">
    <source>
        <dbReference type="ARBA" id="ARBA00004752"/>
    </source>
</evidence>
<evidence type="ECO:0000256" key="1">
    <source>
        <dbReference type="ARBA" id="ARBA00004496"/>
    </source>
</evidence>
<dbReference type="GO" id="GO:0051301">
    <property type="term" value="P:cell division"/>
    <property type="evidence" value="ECO:0007669"/>
    <property type="project" value="UniProtKB-KW"/>
</dbReference>
<dbReference type="HAMAP" id="MF_00639">
    <property type="entry name" value="MurD"/>
    <property type="match status" value="1"/>
</dbReference>
<name>A0A172TTX2_9BACT</name>
<proteinExistence type="inferred from homology"/>
<dbReference type="InterPro" id="IPR036615">
    <property type="entry name" value="Mur_ligase_C_dom_sf"/>
</dbReference>
<dbReference type="GO" id="GO:0005737">
    <property type="term" value="C:cytoplasm"/>
    <property type="evidence" value="ECO:0007669"/>
    <property type="project" value="UniProtKB-SubCell"/>
</dbReference>
<evidence type="ECO:0000256" key="6">
    <source>
        <dbReference type="ARBA" id="ARBA00022840"/>
    </source>
</evidence>
<keyword evidence="7 8" id="KW-0961">Cell wall biogenesis/degradation</keyword>
<protein>
    <recommendedName>
        <fullName evidence="7 8">UDP-N-acetylmuramoylalanine--D-glutamate ligase</fullName>
        <ecNumber evidence="7 8">6.3.2.9</ecNumber>
    </recommendedName>
    <alternativeName>
        <fullName evidence="7">D-glutamic acid-adding enzyme</fullName>
    </alternativeName>
    <alternativeName>
        <fullName evidence="7">UDP-N-acetylmuramoyl-L-alanyl-D-glutamate synthetase</fullName>
    </alternativeName>
</protein>
<dbReference type="InterPro" id="IPR004101">
    <property type="entry name" value="Mur_ligase_C"/>
</dbReference>
<comment type="catalytic activity">
    <reaction evidence="7 8">
        <text>UDP-N-acetyl-alpha-D-muramoyl-L-alanine + D-glutamate + ATP = UDP-N-acetyl-alpha-D-muramoyl-L-alanyl-D-glutamate + ADP + phosphate + H(+)</text>
        <dbReference type="Rhea" id="RHEA:16429"/>
        <dbReference type="ChEBI" id="CHEBI:15378"/>
        <dbReference type="ChEBI" id="CHEBI:29986"/>
        <dbReference type="ChEBI" id="CHEBI:30616"/>
        <dbReference type="ChEBI" id="CHEBI:43474"/>
        <dbReference type="ChEBI" id="CHEBI:83898"/>
        <dbReference type="ChEBI" id="CHEBI:83900"/>
        <dbReference type="ChEBI" id="CHEBI:456216"/>
        <dbReference type="EC" id="6.3.2.9"/>
    </reaction>
</comment>
<keyword evidence="7 8" id="KW-0573">Peptidoglycan synthesis</keyword>
<dbReference type="KEGG" id="fla:SY85_08580"/>
<dbReference type="SUPFAM" id="SSF53244">
    <property type="entry name" value="MurD-like peptide ligases, peptide-binding domain"/>
    <property type="match status" value="1"/>
</dbReference>
<reference evidence="11 12" key="2">
    <citation type="journal article" date="2016" name="Int. J. Syst. Evol. Microbiol.">
        <title>Flavisolibacter tropicus sp. nov., isolated from tropical soil.</title>
        <authorList>
            <person name="Lee J.J."/>
            <person name="Kang M.S."/>
            <person name="Kim G.S."/>
            <person name="Lee C.S."/>
            <person name="Lim S."/>
            <person name="Lee J."/>
            <person name="Roh S.H."/>
            <person name="Kang H."/>
            <person name="Ha J.M."/>
            <person name="Bae S."/>
            <person name="Jung H.Y."/>
            <person name="Kim M.K."/>
        </authorList>
    </citation>
    <scope>NUCLEOTIDE SEQUENCE [LARGE SCALE GENOMIC DNA]</scope>
    <source>
        <strain evidence="11 12">LCS9</strain>
    </source>
</reference>
<dbReference type="Pfam" id="PF02875">
    <property type="entry name" value="Mur_ligase_C"/>
    <property type="match status" value="1"/>
</dbReference>
<dbReference type="OrthoDB" id="9809796at2"/>
<feature type="binding site" evidence="7">
    <location>
        <begin position="111"/>
        <end position="117"/>
    </location>
    <ligand>
        <name>ATP</name>
        <dbReference type="ChEBI" id="CHEBI:30616"/>
    </ligand>
</feature>
<organism evidence="11 12">
    <name type="scientific">Flavisolibacter tropicus</name>
    <dbReference type="NCBI Taxonomy" id="1492898"/>
    <lineage>
        <taxon>Bacteria</taxon>
        <taxon>Pseudomonadati</taxon>
        <taxon>Bacteroidota</taxon>
        <taxon>Chitinophagia</taxon>
        <taxon>Chitinophagales</taxon>
        <taxon>Chitinophagaceae</taxon>
        <taxon>Flavisolibacter</taxon>
    </lineage>
</organism>
<evidence type="ECO:0000259" key="9">
    <source>
        <dbReference type="Pfam" id="PF02875"/>
    </source>
</evidence>
<evidence type="ECO:0000256" key="3">
    <source>
        <dbReference type="ARBA" id="ARBA00022490"/>
    </source>
</evidence>
<evidence type="ECO:0000259" key="10">
    <source>
        <dbReference type="Pfam" id="PF08245"/>
    </source>
</evidence>
<dbReference type="SUPFAM" id="SSF51984">
    <property type="entry name" value="MurCD N-terminal domain"/>
    <property type="match status" value="1"/>
</dbReference>
<dbReference type="AlphaFoldDB" id="A0A172TTX2"/>
<dbReference type="Proteomes" id="UP000077177">
    <property type="component" value="Chromosome"/>
</dbReference>
<comment type="subcellular location">
    <subcellularLocation>
        <location evidence="1 7 8">Cytoplasm</location>
    </subcellularLocation>
</comment>
<keyword evidence="12" id="KW-1185">Reference proteome</keyword>
<dbReference type="PATRIC" id="fig|1492898.3.peg.1843"/>
<dbReference type="InterPro" id="IPR013221">
    <property type="entry name" value="Mur_ligase_cen"/>
</dbReference>
<evidence type="ECO:0000313" key="11">
    <source>
        <dbReference type="EMBL" id="ANE50549.1"/>
    </source>
</evidence>
<dbReference type="NCBIfam" id="TIGR01087">
    <property type="entry name" value="murD"/>
    <property type="match status" value="1"/>
</dbReference>
<dbReference type="UniPathway" id="UPA00219"/>
<keyword evidence="3 7" id="KW-0963">Cytoplasm</keyword>
<dbReference type="Gene3D" id="3.90.190.20">
    <property type="entry name" value="Mur ligase, C-terminal domain"/>
    <property type="match status" value="1"/>
</dbReference>
<dbReference type="GO" id="GO:0071555">
    <property type="term" value="P:cell wall organization"/>
    <property type="evidence" value="ECO:0007669"/>
    <property type="project" value="UniProtKB-KW"/>
</dbReference>
<keyword evidence="7 8" id="KW-0131">Cell cycle</keyword>
<dbReference type="EMBL" id="CP011390">
    <property type="protein sequence ID" value="ANE50549.1"/>
    <property type="molecule type" value="Genomic_DNA"/>
</dbReference>
<dbReference type="Pfam" id="PF08245">
    <property type="entry name" value="Mur_ligase_M"/>
    <property type="match status" value="1"/>
</dbReference>
<feature type="domain" description="Mur ligase C-terminal" evidence="9">
    <location>
        <begin position="310"/>
        <end position="422"/>
    </location>
</feature>
<evidence type="ECO:0000256" key="7">
    <source>
        <dbReference type="HAMAP-Rule" id="MF_00639"/>
    </source>
</evidence>
<evidence type="ECO:0000313" key="12">
    <source>
        <dbReference type="Proteomes" id="UP000077177"/>
    </source>
</evidence>
<keyword evidence="4 7" id="KW-0436">Ligase</keyword>
<evidence type="ECO:0000256" key="8">
    <source>
        <dbReference type="RuleBase" id="RU003664"/>
    </source>
</evidence>
<dbReference type="InterPro" id="IPR005762">
    <property type="entry name" value="MurD"/>
</dbReference>
<evidence type="ECO:0000256" key="4">
    <source>
        <dbReference type="ARBA" id="ARBA00022598"/>
    </source>
</evidence>